<feature type="region of interest" description="Disordered" evidence="1">
    <location>
        <begin position="21"/>
        <end position="96"/>
    </location>
</feature>
<gene>
    <name evidence="2" type="ORF">FFLO_05361</name>
</gene>
<dbReference type="AlphaFoldDB" id="A0A8K0JH45"/>
<keyword evidence="3" id="KW-1185">Reference proteome</keyword>
<accession>A0A8K0JH45</accession>
<reference evidence="2" key="1">
    <citation type="submission" date="2020-04" db="EMBL/GenBank/DDBJ databases">
        <title>Analysis of mating type loci in Filobasidium floriforme.</title>
        <authorList>
            <person name="Nowrousian M."/>
        </authorList>
    </citation>
    <scope>NUCLEOTIDE SEQUENCE</scope>
    <source>
        <strain evidence="2">CBS 6242</strain>
    </source>
</reference>
<dbReference type="Proteomes" id="UP000812966">
    <property type="component" value="Unassembled WGS sequence"/>
</dbReference>
<feature type="compositionally biased region" description="Polar residues" evidence="1">
    <location>
        <begin position="58"/>
        <end position="68"/>
    </location>
</feature>
<name>A0A8K0JH45_9TREE</name>
<organism evidence="2 3">
    <name type="scientific">Filobasidium floriforme</name>
    <dbReference type="NCBI Taxonomy" id="5210"/>
    <lineage>
        <taxon>Eukaryota</taxon>
        <taxon>Fungi</taxon>
        <taxon>Dikarya</taxon>
        <taxon>Basidiomycota</taxon>
        <taxon>Agaricomycotina</taxon>
        <taxon>Tremellomycetes</taxon>
        <taxon>Filobasidiales</taxon>
        <taxon>Filobasidiaceae</taxon>
        <taxon>Filobasidium</taxon>
    </lineage>
</organism>
<feature type="compositionally biased region" description="Polar residues" evidence="1">
    <location>
        <begin position="320"/>
        <end position="348"/>
    </location>
</feature>
<protein>
    <submittedName>
        <fullName evidence="2">Uncharacterized protein</fullName>
    </submittedName>
</protein>
<dbReference type="EMBL" id="JABELV010000133">
    <property type="protein sequence ID" value="KAG7529871.1"/>
    <property type="molecule type" value="Genomic_DNA"/>
</dbReference>
<feature type="compositionally biased region" description="Polar residues" evidence="1">
    <location>
        <begin position="39"/>
        <end position="50"/>
    </location>
</feature>
<proteinExistence type="predicted"/>
<evidence type="ECO:0000313" key="3">
    <source>
        <dbReference type="Proteomes" id="UP000812966"/>
    </source>
</evidence>
<sequence length="348" mass="38932">MSHQPNNQHVRDLELVIEDTMSNERYKPGSFGYKHRESPSITSKGRNITSPAPRRSASPGTSRSQALTSSRRSRSPSPGPGAPHHRASQHRPSQSPPDIIRLYRQWLEAQGGVYGEGQMEAVREYLGGGHVHLNCCLKSCTIEENLLRINQTLAGERLTYGDTFDHISRKLVLETPVLMVAIFIQAELPRYVRPERDNVELNLYLEQVVWSRYIRRKSLYHPTNLAALEPDLRRLEDFRRCSCSSVEECARMREMFAGHNTKQSNLNQSDTFGRDNVAHNVNSAAPASLRCIDSNERRYDDSSESSVVIVAPSIPAITDPTDTSTNTASQTSNPDCIDTGSSNNNNGN</sequence>
<comment type="caution">
    <text evidence="2">The sequence shown here is derived from an EMBL/GenBank/DDBJ whole genome shotgun (WGS) entry which is preliminary data.</text>
</comment>
<feature type="region of interest" description="Disordered" evidence="1">
    <location>
        <begin position="311"/>
        <end position="348"/>
    </location>
</feature>
<evidence type="ECO:0000256" key="1">
    <source>
        <dbReference type="SAM" id="MobiDB-lite"/>
    </source>
</evidence>
<evidence type="ECO:0000313" key="2">
    <source>
        <dbReference type="EMBL" id="KAG7529871.1"/>
    </source>
</evidence>